<evidence type="ECO:0008006" key="3">
    <source>
        <dbReference type="Google" id="ProtNLM"/>
    </source>
</evidence>
<dbReference type="RefSeq" id="WP_015849050.1">
    <property type="nucleotide sequence ID" value="NZ_LGFD01000006.1"/>
</dbReference>
<comment type="caution">
    <text evidence="1">The sequence shown here is derived from an EMBL/GenBank/DDBJ whole genome shotgun (WGS) entry which is preliminary data.</text>
</comment>
<dbReference type="Pfam" id="PF07892">
    <property type="entry name" value="DUF1667"/>
    <property type="match status" value="1"/>
</dbReference>
<dbReference type="AlphaFoldDB" id="A0A101EMR5"/>
<dbReference type="EMBL" id="LGFD01000006">
    <property type="protein sequence ID" value="KUK18207.1"/>
    <property type="molecule type" value="Genomic_DNA"/>
</dbReference>
<dbReference type="Proteomes" id="UP000053911">
    <property type="component" value="Unassembled WGS sequence"/>
</dbReference>
<dbReference type="PANTHER" id="PTHR39450:SF1">
    <property type="entry name" value="DUF1667 DOMAIN-CONTAINING PROTEIN"/>
    <property type="match status" value="1"/>
</dbReference>
<dbReference type="OMA" id="EITCISC"/>
<sequence>MSEKVEILCIRCPKGCMLTVTVRDDEIVVEGNDCPVGEKYGIEEIKNPKRIVTSTVRILNAKYPRLPVRTAEPVPKERIKDVINALKEVVVEAPVKMGQVILKNVGNTGVDVIAERDMERV</sequence>
<protein>
    <recommendedName>
        <fullName evidence="3">Molybdopterin oxidoreductase, 4Fe-4S cluster-binding subunit</fullName>
    </recommendedName>
</protein>
<gene>
    <name evidence="1" type="ORF">XD54_0455</name>
</gene>
<dbReference type="PANTHER" id="PTHR39450">
    <property type="entry name" value="MOLYBDOPTERIN OXIDOREDUCTASE, 4FE-4S CLUSTER-BINDING SUBUNIT"/>
    <property type="match status" value="1"/>
</dbReference>
<dbReference type="GeneID" id="8095759"/>
<accession>A0A101EMR5</accession>
<proteinExistence type="predicted"/>
<dbReference type="SUPFAM" id="SSF160148">
    <property type="entry name" value="CPE0013-like"/>
    <property type="match status" value="1"/>
</dbReference>
<dbReference type="PATRIC" id="fig|172049.5.peg.1116"/>
<dbReference type="Gene3D" id="3.10.530.10">
    <property type="entry name" value="CPE0013-like"/>
    <property type="match status" value="1"/>
</dbReference>
<name>A0A101EMR5_9EURY</name>
<evidence type="ECO:0000313" key="2">
    <source>
        <dbReference type="Proteomes" id="UP000053911"/>
    </source>
</evidence>
<organism evidence="1 2">
    <name type="scientific">Thermococcus sibiricus</name>
    <dbReference type="NCBI Taxonomy" id="172049"/>
    <lineage>
        <taxon>Archaea</taxon>
        <taxon>Methanobacteriati</taxon>
        <taxon>Methanobacteriota</taxon>
        <taxon>Thermococci</taxon>
        <taxon>Thermococcales</taxon>
        <taxon>Thermococcaceae</taxon>
        <taxon>Thermococcus</taxon>
    </lineage>
</organism>
<reference evidence="2" key="1">
    <citation type="journal article" date="2015" name="MBio">
        <title>Genome-Resolved Metagenomic Analysis Reveals Roles for Candidate Phyla and Other Microbial Community Members in Biogeochemical Transformations in Oil Reservoirs.</title>
        <authorList>
            <person name="Hu P."/>
            <person name="Tom L."/>
            <person name="Singh A."/>
            <person name="Thomas B.C."/>
            <person name="Baker B.J."/>
            <person name="Piceno Y.M."/>
            <person name="Andersen G.L."/>
            <person name="Banfield J.F."/>
        </authorList>
    </citation>
    <scope>NUCLEOTIDE SEQUENCE [LARGE SCALE GENOMIC DNA]</scope>
</reference>
<dbReference type="InterPro" id="IPR012460">
    <property type="entry name" value="DUF1667"/>
</dbReference>
<dbReference type="InterPro" id="IPR036593">
    <property type="entry name" value="CPE0013-like_sf"/>
</dbReference>
<evidence type="ECO:0000313" key="1">
    <source>
        <dbReference type="EMBL" id="KUK18207.1"/>
    </source>
</evidence>